<sequence length="185" mass="21902">MVRNVKIDFDNRYGLCQITEDFRNSEFTTVLRDGKIVPVYIQISNEVHELMPDVYNMAFGPLKGNRIDDKAELAHFDHSKVFSTILFNAWNYLLENPTHSVGFDGSDYRRARLYYQILQRNFDYLNERLILSGLKYYVRITRFGKTQYNNPFDFADIIPGIVPIGKDIDLPWDLMFNYFIFKLKN</sequence>
<dbReference type="Proteomes" id="UP001165367">
    <property type="component" value="Unassembled WGS sequence"/>
</dbReference>
<proteinExistence type="predicted"/>
<dbReference type="RefSeq" id="WP_237871156.1">
    <property type="nucleotide sequence ID" value="NZ_JAKLTR010000005.1"/>
</dbReference>
<comment type="caution">
    <text evidence="1">The sequence shown here is derived from an EMBL/GenBank/DDBJ whole genome shotgun (WGS) entry which is preliminary data.</text>
</comment>
<evidence type="ECO:0000313" key="1">
    <source>
        <dbReference type="EMBL" id="MCG2614593.1"/>
    </source>
</evidence>
<name>A0ABS9KQL3_9BACT</name>
<dbReference type="Pfam" id="PF22028">
    <property type="entry name" value="DUF6934"/>
    <property type="match status" value="1"/>
</dbReference>
<gene>
    <name evidence="1" type="ORF">LZZ85_09885</name>
</gene>
<accession>A0ABS9KQL3</accession>
<protein>
    <submittedName>
        <fullName evidence="1">Uncharacterized protein</fullName>
    </submittedName>
</protein>
<organism evidence="1 2">
    <name type="scientific">Terrimonas ginsenosidimutans</name>
    <dbReference type="NCBI Taxonomy" id="2908004"/>
    <lineage>
        <taxon>Bacteria</taxon>
        <taxon>Pseudomonadati</taxon>
        <taxon>Bacteroidota</taxon>
        <taxon>Chitinophagia</taxon>
        <taxon>Chitinophagales</taxon>
        <taxon>Chitinophagaceae</taxon>
        <taxon>Terrimonas</taxon>
    </lineage>
</organism>
<dbReference type="InterPro" id="IPR053865">
    <property type="entry name" value="DUF6934"/>
</dbReference>
<dbReference type="EMBL" id="JAKLTR010000005">
    <property type="protein sequence ID" value="MCG2614593.1"/>
    <property type="molecule type" value="Genomic_DNA"/>
</dbReference>
<evidence type="ECO:0000313" key="2">
    <source>
        <dbReference type="Proteomes" id="UP001165367"/>
    </source>
</evidence>
<keyword evidence="2" id="KW-1185">Reference proteome</keyword>
<reference evidence="1" key="1">
    <citation type="submission" date="2022-01" db="EMBL/GenBank/DDBJ databases">
        <authorList>
            <person name="Jo J.-H."/>
            <person name="Im W.-T."/>
        </authorList>
    </citation>
    <scope>NUCLEOTIDE SEQUENCE</scope>
    <source>
        <strain evidence="1">NA20</strain>
    </source>
</reference>